<keyword evidence="2" id="KW-1185">Reference proteome</keyword>
<proteinExistence type="predicted"/>
<organism evidence="1 2">
    <name type="scientific">Popillia japonica</name>
    <name type="common">Japanese beetle</name>
    <dbReference type="NCBI Taxonomy" id="7064"/>
    <lineage>
        <taxon>Eukaryota</taxon>
        <taxon>Metazoa</taxon>
        <taxon>Ecdysozoa</taxon>
        <taxon>Arthropoda</taxon>
        <taxon>Hexapoda</taxon>
        <taxon>Insecta</taxon>
        <taxon>Pterygota</taxon>
        <taxon>Neoptera</taxon>
        <taxon>Endopterygota</taxon>
        <taxon>Coleoptera</taxon>
        <taxon>Polyphaga</taxon>
        <taxon>Scarabaeiformia</taxon>
        <taxon>Scarabaeidae</taxon>
        <taxon>Rutelinae</taxon>
        <taxon>Popillia</taxon>
    </lineage>
</organism>
<name>A0AAW1N864_POPJA</name>
<gene>
    <name evidence="1" type="ORF">QE152_g1284</name>
</gene>
<dbReference type="AlphaFoldDB" id="A0AAW1N864"/>
<sequence length="72" mass="8325">MYISAICSLKLSAHTKIIFPDTALENSASCLRFEVTGCKKEHMKGFSKYRFMYFVDSIRDFALQVAKQHRNT</sequence>
<protein>
    <submittedName>
        <fullName evidence="1">Uncharacterized protein</fullName>
    </submittedName>
</protein>
<dbReference type="EMBL" id="JASPKY010000007">
    <property type="protein sequence ID" value="KAK9754469.1"/>
    <property type="molecule type" value="Genomic_DNA"/>
</dbReference>
<accession>A0AAW1N864</accession>
<evidence type="ECO:0000313" key="2">
    <source>
        <dbReference type="Proteomes" id="UP001458880"/>
    </source>
</evidence>
<evidence type="ECO:0000313" key="1">
    <source>
        <dbReference type="EMBL" id="KAK9754469.1"/>
    </source>
</evidence>
<dbReference type="Proteomes" id="UP001458880">
    <property type="component" value="Unassembled WGS sequence"/>
</dbReference>
<comment type="caution">
    <text evidence="1">The sequence shown here is derived from an EMBL/GenBank/DDBJ whole genome shotgun (WGS) entry which is preliminary data.</text>
</comment>
<reference evidence="1 2" key="1">
    <citation type="journal article" date="2024" name="BMC Genomics">
        <title>De novo assembly and annotation of Popillia japonica's genome with initial clues to its potential as an invasive pest.</title>
        <authorList>
            <person name="Cucini C."/>
            <person name="Boschi S."/>
            <person name="Funari R."/>
            <person name="Cardaioli E."/>
            <person name="Iannotti N."/>
            <person name="Marturano G."/>
            <person name="Paoli F."/>
            <person name="Bruttini M."/>
            <person name="Carapelli A."/>
            <person name="Frati F."/>
            <person name="Nardi F."/>
        </authorList>
    </citation>
    <scope>NUCLEOTIDE SEQUENCE [LARGE SCALE GENOMIC DNA]</scope>
    <source>
        <strain evidence="1">DMR45628</strain>
    </source>
</reference>